<dbReference type="Gene3D" id="3.40.50.300">
    <property type="entry name" value="P-loop containing nucleotide triphosphate hydrolases"/>
    <property type="match status" value="1"/>
</dbReference>
<dbReference type="OrthoDB" id="1649389at2"/>
<reference evidence="1 2" key="1">
    <citation type="submission" date="2016-11" db="EMBL/GenBank/DDBJ databases">
        <authorList>
            <person name="Jaros S."/>
            <person name="Januszkiewicz K."/>
            <person name="Wedrychowicz H."/>
        </authorList>
    </citation>
    <scope>NUCLEOTIDE SEQUENCE [LARGE SCALE GENOMIC DNA]</scope>
    <source>
        <strain evidence="1 2">CGMCC 1.10681</strain>
    </source>
</reference>
<evidence type="ECO:0000313" key="1">
    <source>
        <dbReference type="EMBL" id="SHM45606.1"/>
    </source>
</evidence>
<dbReference type="InterPro" id="IPR027417">
    <property type="entry name" value="P-loop_NTPase"/>
</dbReference>
<protein>
    <submittedName>
        <fullName evidence="1">Adenylate kinase</fullName>
    </submittedName>
</protein>
<name>A0A1M7IXX9_9BACI</name>
<dbReference type="STRING" id="1027249.SAMN05216179_0190"/>
<dbReference type="RefSeq" id="WP_073198800.1">
    <property type="nucleotide sequence ID" value="NZ_FRCZ01000001.1"/>
</dbReference>
<sequence length="177" mass="20404">MGNQNSVYIISGPAGVGKSTISQQLVKQLQQSAYISGDDISHMHVNGRQKPWESQEEINLIWSNILSLTKNFLLFKNDVVIDYVTFPSEANWLKETLTDMNVTVHYIVLWANQDILLKRDALRIPEHQMGKRCLELIQEFEDAEVSEENILDTSEFEDHDVPLIVKEILNTRKYIMV</sequence>
<dbReference type="Proteomes" id="UP000184184">
    <property type="component" value="Unassembled WGS sequence"/>
</dbReference>
<proteinExistence type="predicted"/>
<gene>
    <name evidence="1" type="ORF">SAMN05216179_0190</name>
</gene>
<dbReference type="SUPFAM" id="SSF52540">
    <property type="entry name" value="P-loop containing nucleoside triphosphate hydrolases"/>
    <property type="match status" value="1"/>
</dbReference>
<dbReference type="GO" id="GO:0016301">
    <property type="term" value="F:kinase activity"/>
    <property type="evidence" value="ECO:0007669"/>
    <property type="project" value="UniProtKB-KW"/>
</dbReference>
<keyword evidence="1" id="KW-0418">Kinase</keyword>
<keyword evidence="2" id="KW-1185">Reference proteome</keyword>
<keyword evidence="1" id="KW-0808">Transferase</keyword>
<accession>A0A1M7IXX9</accession>
<organism evidence="1 2">
    <name type="scientific">Gracilibacillus kekensis</name>
    <dbReference type="NCBI Taxonomy" id="1027249"/>
    <lineage>
        <taxon>Bacteria</taxon>
        <taxon>Bacillati</taxon>
        <taxon>Bacillota</taxon>
        <taxon>Bacilli</taxon>
        <taxon>Bacillales</taxon>
        <taxon>Bacillaceae</taxon>
        <taxon>Gracilibacillus</taxon>
    </lineage>
</organism>
<dbReference type="EMBL" id="FRCZ01000001">
    <property type="protein sequence ID" value="SHM45606.1"/>
    <property type="molecule type" value="Genomic_DNA"/>
</dbReference>
<dbReference type="AlphaFoldDB" id="A0A1M7IXX9"/>
<dbReference type="Pfam" id="PF13671">
    <property type="entry name" value="AAA_33"/>
    <property type="match status" value="1"/>
</dbReference>
<evidence type="ECO:0000313" key="2">
    <source>
        <dbReference type="Proteomes" id="UP000184184"/>
    </source>
</evidence>